<dbReference type="EMBL" id="JAVFHQ010000018">
    <property type="protein sequence ID" value="KAK4545760.1"/>
    <property type="molecule type" value="Genomic_DNA"/>
</dbReference>
<keyword evidence="6" id="KW-1185">Reference proteome</keyword>
<dbReference type="PRINTS" id="PR00420">
    <property type="entry name" value="RNGMNOXGNASE"/>
</dbReference>
<dbReference type="InterPro" id="IPR002938">
    <property type="entry name" value="FAD-bd"/>
</dbReference>
<evidence type="ECO:0000313" key="5">
    <source>
        <dbReference type="EMBL" id="KAK4545760.1"/>
    </source>
</evidence>
<dbReference type="PANTHER" id="PTHR46865:SF7">
    <property type="entry name" value="MONOOXYGENASE, PUTATIVE (AFU_ORTHOLOGUE AFUA_8G07040)-RELATED"/>
    <property type="match status" value="1"/>
</dbReference>
<evidence type="ECO:0000256" key="3">
    <source>
        <dbReference type="ARBA" id="ARBA00023002"/>
    </source>
</evidence>
<feature type="domain" description="FAD-binding" evidence="4">
    <location>
        <begin position="6"/>
        <end position="327"/>
    </location>
</feature>
<keyword evidence="1" id="KW-0285">Flavoprotein</keyword>
<proteinExistence type="predicted"/>
<dbReference type="GO" id="GO:0071949">
    <property type="term" value="F:FAD binding"/>
    <property type="evidence" value="ECO:0007669"/>
    <property type="project" value="InterPro"/>
</dbReference>
<organism evidence="5 6">
    <name type="scientific">Oleoguttula mirabilis</name>
    <dbReference type="NCBI Taxonomy" id="1507867"/>
    <lineage>
        <taxon>Eukaryota</taxon>
        <taxon>Fungi</taxon>
        <taxon>Dikarya</taxon>
        <taxon>Ascomycota</taxon>
        <taxon>Pezizomycotina</taxon>
        <taxon>Dothideomycetes</taxon>
        <taxon>Dothideomycetidae</taxon>
        <taxon>Mycosphaerellales</taxon>
        <taxon>Teratosphaeriaceae</taxon>
        <taxon>Oleoguttula</taxon>
    </lineage>
</organism>
<gene>
    <name evidence="5" type="ORF">LTR36_002714</name>
</gene>
<dbReference type="Proteomes" id="UP001324427">
    <property type="component" value="Unassembled WGS sequence"/>
</dbReference>
<reference evidence="5 6" key="1">
    <citation type="submission" date="2021-11" db="EMBL/GenBank/DDBJ databases">
        <title>Black yeast isolated from Biological Soil Crust.</title>
        <authorList>
            <person name="Kurbessoian T."/>
        </authorList>
    </citation>
    <scope>NUCLEOTIDE SEQUENCE [LARGE SCALE GENOMIC DNA]</scope>
    <source>
        <strain evidence="5 6">CCFEE 5522</strain>
    </source>
</reference>
<dbReference type="PANTHER" id="PTHR46865">
    <property type="entry name" value="OXIDOREDUCTASE-RELATED"/>
    <property type="match status" value="1"/>
</dbReference>
<dbReference type="InterPro" id="IPR036188">
    <property type="entry name" value="FAD/NAD-bd_sf"/>
</dbReference>
<keyword evidence="3" id="KW-0560">Oxidoreductase</keyword>
<evidence type="ECO:0000313" key="6">
    <source>
        <dbReference type="Proteomes" id="UP001324427"/>
    </source>
</evidence>
<dbReference type="InterPro" id="IPR051704">
    <property type="entry name" value="FAD_aromatic-hydroxylase"/>
</dbReference>
<comment type="caution">
    <text evidence="5">The sequence shown here is derived from an EMBL/GenBank/DDBJ whole genome shotgun (WGS) entry which is preliminary data.</text>
</comment>
<accession>A0AAV9JJZ4</accession>
<name>A0AAV9JJZ4_9PEZI</name>
<dbReference type="GO" id="GO:0016491">
    <property type="term" value="F:oxidoreductase activity"/>
    <property type="evidence" value="ECO:0007669"/>
    <property type="project" value="UniProtKB-KW"/>
</dbReference>
<sequence length="433" mass="47362">MPPLNILISGAGIAGSALAFWLSKLGHDVTVVERFPSLRATGLQVDLRGHGIEVMRRMGLEPAFRSKAAPERGLQVVDKSGKRRAYFPANKSGQGLQSFTSDFEIMRGDLCRLLHDAAKELGAKYVFGTAAESFTENGSAVEVRFTNGKMDRFDLWVGADGQGSHTRKMMRGPDTADAFYPLGDYVAYFTIPQPIQQGEEYIATMYMAPGGRGVMTRRHSPHAIQVYLGCKTYVEPLKSVRRGDIEGEKKALAAIYQGAGWRMEEILKAMVEGADNYYGERLGLVKLESWSHGRVALVGDAAYCPSAKTGMGTTAGLVGAYVLAGEIGRHCGQSDRGDASGKLDGEAASGLRAALEAYERKFQPFMHQVQKGIKADEEGDWDMMPSTPFAIAVMNWALGVVAFLRLNVLGEWLLRENVKGWDLPKYEEMLGSE</sequence>
<dbReference type="Pfam" id="PF01494">
    <property type="entry name" value="FAD_binding_3"/>
    <property type="match status" value="1"/>
</dbReference>
<dbReference type="AlphaFoldDB" id="A0AAV9JJZ4"/>
<dbReference type="Gene3D" id="3.50.50.60">
    <property type="entry name" value="FAD/NAD(P)-binding domain"/>
    <property type="match status" value="1"/>
</dbReference>
<keyword evidence="2" id="KW-0274">FAD</keyword>
<dbReference type="Gene3D" id="3.30.9.10">
    <property type="entry name" value="D-Amino Acid Oxidase, subunit A, domain 2"/>
    <property type="match status" value="1"/>
</dbReference>
<evidence type="ECO:0000259" key="4">
    <source>
        <dbReference type="Pfam" id="PF01494"/>
    </source>
</evidence>
<evidence type="ECO:0000256" key="2">
    <source>
        <dbReference type="ARBA" id="ARBA00022827"/>
    </source>
</evidence>
<protein>
    <recommendedName>
        <fullName evidence="4">FAD-binding domain-containing protein</fullName>
    </recommendedName>
</protein>
<evidence type="ECO:0000256" key="1">
    <source>
        <dbReference type="ARBA" id="ARBA00022630"/>
    </source>
</evidence>
<dbReference type="SUPFAM" id="SSF51905">
    <property type="entry name" value="FAD/NAD(P)-binding domain"/>
    <property type="match status" value="1"/>
</dbReference>